<evidence type="ECO:0000256" key="4">
    <source>
        <dbReference type="ARBA" id="ARBA00022840"/>
    </source>
</evidence>
<dbReference type="Pfam" id="PF00005">
    <property type="entry name" value="ABC_tran"/>
    <property type="match status" value="1"/>
</dbReference>
<evidence type="ECO:0000313" key="6">
    <source>
        <dbReference type="EMBL" id="ARF56227.1"/>
    </source>
</evidence>
<dbReference type="KEGG" id="sgv:B1H19_20410"/>
<dbReference type="InterPro" id="IPR003439">
    <property type="entry name" value="ABC_transporter-like_ATP-bd"/>
</dbReference>
<dbReference type="EMBL" id="CP020569">
    <property type="protein sequence ID" value="ARF56227.1"/>
    <property type="molecule type" value="Genomic_DNA"/>
</dbReference>
<dbReference type="Proteomes" id="UP000192726">
    <property type="component" value="Chromosome"/>
</dbReference>
<dbReference type="GO" id="GO:0005524">
    <property type="term" value="F:ATP binding"/>
    <property type="evidence" value="ECO:0007669"/>
    <property type="project" value="UniProtKB-KW"/>
</dbReference>
<evidence type="ECO:0000256" key="2">
    <source>
        <dbReference type="ARBA" id="ARBA00022448"/>
    </source>
</evidence>
<gene>
    <name evidence="6" type="ORF">B1H19_20410</name>
</gene>
<dbReference type="PANTHER" id="PTHR43335">
    <property type="entry name" value="ABC TRANSPORTER, ATP-BINDING PROTEIN"/>
    <property type="match status" value="1"/>
</dbReference>
<dbReference type="AlphaFoldDB" id="A0A1V0TTH7"/>
<evidence type="ECO:0000256" key="3">
    <source>
        <dbReference type="ARBA" id="ARBA00022741"/>
    </source>
</evidence>
<keyword evidence="4" id="KW-0067">ATP-binding</keyword>
<keyword evidence="7" id="KW-1185">Reference proteome</keyword>
<dbReference type="RefSeq" id="WP_083106077.1">
    <property type="nucleotide sequence ID" value="NZ_CP020569.1"/>
</dbReference>
<dbReference type="SMART" id="SM00382">
    <property type="entry name" value="AAA"/>
    <property type="match status" value="1"/>
</dbReference>
<dbReference type="GO" id="GO:0016887">
    <property type="term" value="F:ATP hydrolysis activity"/>
    <property type="evidence" value="ECO:0007669"/>
    <property type="project" value="InterPro"/>
</dbReference>
<dbReference type="STRING" id="553510.B1H19_20410"/>
<organism evidence="6 7">
    <name type="scientific">Streptomyces gilvosporeus</name>
    <dbReference type="NCBI Taxonomy" id="553510"/>
    <lineage>
        <taxon>Bacteria</taxon>
        <taxon>Bacillati</taxon>
        <taxon>Actinomycetota</taxon>
        <taxon>Actinomycetes</taxon>
        <taxon>Kitasatosporales</taxon>
        <taxon>Streptomycetaceae</taxon>
        <taxon>Streptomyces</taxon>
    </lineage>
</organism>
<name>A0A1V0TTH7_9ACTN</name>
<dbReference type="PANTHER" id="PTHR43335:SF4">
    <property type="entry name" value="ABC TRANSPORTER, ATP-BINDING PROTEIN"/>
    <property type="match status" value="1"/>
</dbReference>
<dbReference type="OrthoDB" id="5182800at2"/>
<feature type="domain" description="ABC transporter" evidence="5">
    <location>
        <begin position="2"/>
        <end position="226"/>
    </location>
</feature>
<evidence type="ECO:0000313" key="7">
    <source>
        <dbReference type="Proteomes" id="UP000192726"/>
    </source>
</evidence>
<comment type="similarity">
    <text evidence="1">Belongs to the ABC transporter superfamily.</text>
</comment>
<evidence type="ECO:0000259" key="5">
    <source>
        <dbReference type="PROSITE" id="PS50893"/>
    </source>
</evidence>
<dbReference type="Gene3D" id="3.40.50.300">
    <property type="entry name" value="P-loop containing nucleotide triphosphate hydrolases"/>
    <property type="match status" value="1"/>
</dbReference>
<dbReference type="CDD" id="cd03230">
    <property type="entry name" value="ABC_DR_subfamily_A"/>
    <property type="match status" value="1"/>
</dbReference>
<dbReference type="SUPFAM" id="SSF52540">
    <property type="entry name" value="P-loop containing nucleoside triphosphate hydrolases"/>
    <property type="match status" value="1"/>
</dbReference>
<dbReference type="InterPro" id="IPR003593">
    <property type="entry name" value="AAA+_ATPase"/>
</dbReference>
<keyword evidence="2" id="KW-0813">Transport</keyword>
<reference evidence="6 7" key="1">
    <citation type="submission" date="2017-04" db="EMBL/GenBank/DDBJ databases">
        <title>Complete Genome Sequence of Streptomyces gilvosporeus F607, a Capable Producer of Natamycin.</title>
        <authorList>
            <person name="Zong G."/>
            <person name="Zhong C."/>
            <person name="Fu J."/>
            <person name="Qin R."/>
            <person name="Cao G."/>
        </authorList>
    </citation>
    <scope>NUCLEOTIDE SEQUENCE [LARGE SCALE GENOMIC DNA]</scope>
    <source>
        <strain evidence="6 7">F607</strain>
    </source>
</reference>
<dbReference type="InterPro" id="IPR027417">
    <property type="entry name" value="P-loop_NTPase"/>
</dbReference>
<dbReference type="PROSITE" id="PS50893">
    <property type="entry name" value="ABC_TRANSPORTER_2"/>
    <property type="match status" value="1"/>
</dbReference>
<keyword evidence="3" id="KW-0547">Nucleotide-binding</keyword>
<sequence length="240" mass="26049">MIDVESVTVRFGDHTALHEARFTVAEGEFVCLVGRNGSGKTTLLRLLAGLAEPGTGRVRVAGHTATDLAARTVRGFVQAEPPLYDYLTVREQLAFVCRLHGTDVATALERLAHTVLADRHDALVRELSLGMRKQLGLVTATVHDPALVLMDEPANALDATAVTTLRETVRDWHAQKRTVVLCTHDLAWADDLADRLLVLQHGRLVHDVRLADETVTAALRRLGATGALTRPEPTTAEPAP</sequence>
<evidence type="ECO:0000256" key="1">
    <source>
        <dbReference type="ARBA" id="ARBA00005417"/>
    </source>
</evidence>
<accession>A0A1V0TTH7</accession>
<proteinExistence type="inferred from homology"/>
<protein>
    <recommendedName>
        <fullName evidence="5">ABC transporter domain-containing protein</fullName>
    </recommendedName>
</protein>